<evidence type="ECO:0000313" key="9">
    <source>
        <dbReference type="EMBL" id="OSC24045.1"/>
    </source>
</evidence>
<evidence type="ECO:0000313" key="10">
    <source>
        <dbReference type="Proteomes" id="UP000193577"/>
    </source>
</evidence>
<evidence type="ECO:0000256" key="3">
    <source>
        <dbReference type="ARBA" id="ARBA00022475"/>
    </source>
</evidence>
<proteinExistence type="inferred from homology"/>
<keyword evidence="6 7" id="KW-0472">Membrane</keyword>
<dbReference type="NCBIfam" id="TIGR03923">
    <property type="entry name" value="T7SS_EccE"/>
    <property type="match status" value="1"/>
</dbReference>
<feature type="domain" description="Type VII secretion system protein EccE" evidence="8">
    <location>
        <begin position="180"/>
        <end position="248"/>
    </location>
</feature>
<dbReference type="AlphaFoldDB" id="A0AA91SQ34"/>
<dbReference type="Pfam" id="PF11203">
    <property type="entry name" value="EccE"/>
    <property type="match status" value="1"/>
</dbReference>
<protein>
    <submittedName>
        <fullName evidence="9">Type VII secretion protein EccE</fullName>
    </submittedName>
</protein>
<feature type="transmembrane region" description="Helical" evidence="7">
    <location>
        <begin position="44"/>
        <end position="64"/>
    </location>
</feature>
<gene>
    <name evidence="9" type="ORF">B8W67_19695</name>
</gene>
<feature type="transmembrane region" description="Helical" evidence="7">
    <location>
        <begin position="12"/>
        <end position="32"/>
    </location>
</feature>
<dbReference type="InterPro" id="IPR050051">
    <property type="entry name" value="EccE_dom"/>
</dbReference>
<evidence type="ECO:0000256" key="6">
    <source>
        <dbReference type="ARBA" id="ARBA00023136"/>
    </source>
</evidence>
<dbReference type="GO" id="GO:0005886">
    <property type="term" value="C:plasma membrane"/>
    <property type="evidence" value="ECO:0007669"/>
    <property type="project" value="UniProtKB-SubCell"/>
</dbReference>
<dbReference type="Proteomes" id="UP000193577">
    <property type="component" value="Unassembled WGS sequence"/>
</dbReference>
<dbReference type="EMBL" id="NCXO01000083">
    <property type="protein sequence ID" value="OSC24045.1"/>
    <property type="molecule type" value="Genomic_DNA"/>
</dbReference>
<evidence type="ECO:0000256" key="7">
    <source>
        <dbReference type="SAM" id="Phobius"/>
    </source>
</evidence>
<organism evidence="9 10">
    <name type="scientific">Mycolicibacillus koreensis</name>
    <dbReference type="NCBI Taxonomy" id="1069220"/>
    <lineage>
        <taxon>Bacteria</taxon>
        <taxon>Bacillati</taxon>
        <taxon>Actinomycetota</taxon>
        <taxon>Actinomycetes</taxon>
        <taxon>Mycobacteriales</taxon>
        <taxon>Mycobacteriaceae</taxon>
        <taxon>Mycolicibacillus</taxon>
    </lineage>
</organism>
<keyword evidence="3" id="KW-1003">Cell membrane</keyword>
<keyword evidence="5 7" id="KW-1133">Transmembrane helix</keyword>
<keyword evidence="4 7" id="KW-0812">Transmembrane</keyword>
<keyword evidence="10" id="KW-1185">Reference proteome</keyword>
<comment type="subcellular location">
    <subcellularLocation>
        <location evidence="1">Cell membrane</location>
    </subcellularLocation>
</comment>
<sequence length="381" mass="41153">MAPMKAQSPLGLVVSWPPLAVVFLVDVGIMTLVSNWPTQWRRDIAWWTGVGIAALVAILVLVTFRRVRLGVLIGTWLRNFFTKVEPALAVGRDAATDHRRRYGHATVGVRHHDGAVVAVVAVAAPVLAPNGRHSQPEAAMAELPIQAVAASLSQFDVHLDGIDVIALATADATPTERQPSAWLVLRMTPTANVGGVIVRDSVASTMAAVAERVADDLGRRRFDAWPLTADELSDLDDAVLGGVSDDASPRLRFLKRRDGDGEVTGYATSFWLSPNDITADTLADLWDVDADLTVIGLRLLARHNQIEVCAWVRFHTAERLDKSVFKGLNRLAGRQLLAVAEIMPVPARQPRLVLPARALQDDDPAALPLPEPVLDTAEAGP</sequence>
<evidence type="ECO:0000256" key="5">
    <source>
        <dbReference type="ARBA" id="ARBA00022989"/>
    </source>
</evidence>
<evidence type="ECO:0000256" key="2">
    <source>
        <dbReference type="ARBA" id="ARBA00007759"/>
    </source>
</evidence>
<comment type="similarity">
    <text evidence="2">Belongs to the EccE family.</text>
</comment>
<evidence type="ECO:0000259" key="8">
    <source>
        <dbReference type="Pfam" id="PF11203"/>
    </source>
</evidence>
<name>A0AA91SQ34_9MYCO</name>
<reference evidence="9 10" key="1">
    <citation type="submission" date="2017-04" db="EMBL/GenBank/DDBJ databases">
        <title>The new phylogeny of genus Mycobacterium.</title>
        <authorList>
            <person name="Tortoli E."/>
            <person name="Trovato A."/>
            <person name="Cirillo D.M."/>
        </authorList>
    </citation>
    <scope>NUCLEOTIDE SEQUENCE [LARGE SCALE GENOMIC DNA]</scope>
    <source>
        <strain evidence="9 10">KCTC 19819</strain>
    </source>
</reference>
<dbReference type="InterPro" id="IPR021368">
    <property type="entry name" value="T7SS_EccE"/>
</dbReference>
<comment type="caution">
    <text evidence="9">The sequence shown here is derived from an EMBL/GenBank/DDBJ whole genome shotgun (WGS) entry which is preliminary data.</text>
</comment>
<evidence type="ECO:0000256" key="1">
    <source>
        <dbReference type="ARBA" id="ARBA00004236"/>
    </source>
</evidence>
<accession>A0AA91SQ34</accession>
<evidence type="ECO:0000256" key="4">
    <source>
        <dbReference type="ARBA" id="ARBA00022692"/>
    </source>
</evidence>